<dbReference type="PATRIC" id="fig|1685127.3.peg.1111"/>
<evidence type="ECO:0000313" key="7">
    <source>
        <dbReference type="EMBL" id="KON30374.1"/>
    </source>
</evidence>
<evidence type="ECO:0000313" key="8">
    <source>
        <dbReference type="Proteomes" id="UP000037210"/>
    </source>
</evidence>
<dbReference type="EMBL" id="LFWZ01000033">
    <property type="protein sequence ID" value="KON30374.1"/>
    <property type="molecule type" value="Genomic_DNA"/>
</dbReference>
<evidence type="ECO:0000256" key="2">
    <source>
        <dbReference type="ARBA" id="ARBA00022898"/>
    </source>
</evidence>
<evidence type="ECO:0000259" key="5">
    <source>
        <dbReference type="Pfam" id="PF00266"/>
    </source>
</evidence>
<keyword evidence="3" id="KW-0560">Oxidoreductase</keyword>
<comment type="catalytic activity">
    <reaction evidence="4">
        <text>N(6)-[(R)-lipoyl]-L-lysyl-[glycine-cleavage complex H protein] + glycine + H(+) = N(6)-[(R)-S(8)-aminomethyldihydrolipoyl]-L-lysyl-[glycine-cleavage complex H protein] + CO2</text>
        <dbReference type="Rhea" id="RHEA:24304"/>
        <dbReference type="Rhea" id="RHEA-COMP:10494"/>
        <dbReference type="Rhea" id="RHEA-COMP:10495"/>
        <dbReference type="ChEBI" id="CHEBI:15378"/>
        <dbReference type="ChEBI" id="CHEBI:16526"/>
        <dbReference type="ChEBI" id="CHEBI:57305"/>
        <dbReference type="ChEBI" id="CHEBI:83099"/>
        <dbReference type="ChEBI" id="CHEBI:83143"/>
        <dbReference type="EC" id="1.4.4.2"/>
    </reaction>
</comment>
<dbReference type="Gene3D" id="3.40.640.10">
    <property type="entry name" value="Type I PLP-dependent aspartate aminotransferase-like (Major domain)"/>
    <property type="match status" value="1"/>
</dbReference>
<dbReference type="GO" id="GO:0030170">
    <property type="term" value="F:pyridoxal phosphate binding"/>
    <property type="evidence" value="ECO:0007669"/>
    <property type="project" value="TreeGrafter"/>
</dbReference>
<dbReference type="NCBIfam" id="NF003346">
    <property type="entry name" value="PRK04366.1"/>
    <property type="match status" value="1"/>
</dbReference>
<organism evidence="7 8">
    <name type="scientific">miscellaneous Crenarchaeota group-15 archaeon DG-45</name>
    <dbReference type="NCBI Taxonomy" id="1685127"/>
    <lineage>
        <taxon>Archaea</taxon>
        <taxon>Candidatus Bathyarchaeota</taxon>
        <taxon>MCG-15</taxon>
    </lineage>
</organism>
<dbReference type="SUPFAM" id="SSF53383">
    <property type="entry name" value="PLP-dependent transferases"/>
    <property type="match status" value="1"/>
</dbReference>
<accession>A0A0M0BPJ6</accession>
<name>A0A0M0BPJ6_9ARCH</name>
<dbReference type="Gene3D" id="3.90.1150.10">
    <property type="entry name" value="Aspartate Aminotransferase, domain 1"/>
    <property type="match status" value="1"/>
</dbReference>
<protein>
    <recommendedName>
        <fullName evidence="1">glycine dehydrogenase (aminomethyl-transferring)</fullName>
        <ecNumber evidence="1">1.4.4.2</ecNumber>
    </recommendedName>
</protein>
<dbReference type="PANTHER" id="PTHR11773">
    <property type="entry name" value="GLYCINE DEHYDROGENASE, DECARBOXYLATING"/>
    <property type="match status" value="1"/>
</dbReference>
<dbReference type="InterPro" id="IPR015424">
    <property type="entry name" value="PyrdxlP-dep_Trfase"/>
</dbReference>
<evidence type="ECO:0000256" key="3">
    <source>
        <dbReference type="ARBA" id="ARBA00023002"/>
    </source>
</evidence>
<dbReference type="GO" id="GO:0005960">
    <property type="term" value="C:glycine cleavage complex"/>
    <property type="evidence" value="ECO:0007669"/>
    <property type="project" value="TreeGrafter"/>
</dbReference>
<dbReference type="Gene3D" id="6.20.440.10">
    <property type="match status" value="1"/>
</dbReference>
<dbReference type="InterPro" id="IPR000192">
    <property type="entry name" value="Aminotrans_V_dom"/>
</dbReference>
<feature type="domain" description="Glycine dehydrogenase C-terminal" evidence="6">
    <location>
        <begin position="370"/>
        <end position="474"/>
    </location>
</feature>
<dbReference type="InterPro" id="IPR020581">
    <property type="entry name" value="GDC_P"/>
</dbReference>
<dbReference type="GO" id="GO:0019464">
    <property type="term" value="P:glycine decarboxylation via glycine cleavage system"/>
    <property type="evidence" value="ECO:0007669"/>
    <property type="project" value="TreeGrafter"/>
</dbReference>
<feature type="domain" description="Aminotransferase class V" evidence="5">
    <location>
        <begin position="167"/>
        <end position="317"/>
    </location>
</feature>
<dbReference type="GO" id="GO:0005829">
    <property type="term" value="C:cytosol"/>
    <property type="evidence" value="ECO:0007669"/>
    <property type="project" value="TreeGrafter"/>
</dbReference>
<evidence type="ECO:0000259" key="6">
    <source>
        <dbReference type="Pfam" id="PF21478"/>
    </source>
</evidence>
<dbReference type="Proteomes" id="UP000037210">
    <property type="component" value="Unassembled WGS sequence"/>
</dbReference>
<reference evidence="7 8" key="1">
    <citation type="submission" date="2015-06" db="EMBL/GenBank/DDBJ databases">
        <title>New insights into the roles of widespread benthic archaea in carbon and nitrogen cycling.</title>
        <authorList>
            <person name="Lazar C.S."/>
            <person name="Baker B.J."/>
            <person name="Seitz K.W."/>
            <person name="Hyde A.S."/>
            <person name="Dick G.J."/>
            <person name="Hinrichs K.-U."/>
            <person name="Teske A.P."/>
        </authorList>
    </citation>
    <scope>NUCLEOTIDE SEQUENCE [LARGE SCALE GENOMIC DNA]</scope>
    <source>
        <strain evidence="7">DG-45</strain>
    </source>
</reference>
<dbReference type="Pfam" id="PF21478">
    <property type="entry name" value="GcvP2_C"/>
    <property type="match status" value="1"/>
</dbReference>
<dbReference type="InterPro" id="IPR049316">
    <property type="entry name" value="GDC-P_C"/>
</dbReference>
<dbReference type="PANTHER" id="PTHR11773:SF1">
    <property type="entry name" value="GLYCINE DEHYDROGENASE (DECARBOXYLATING), MITOCHONDRIAL"/>
    <property type="match status" value="1"/>
</dbReference>
<gene>
    <name evidence="7" type="ORF">AC482_03995</name>
</gene>
<proteinExistence type="predicted"/>
<comment type="caution">
    <text evidence="7">The sequence shown here is derived from an EMBL/GenBank/DDBJ whole genome shotgun (WGS) entry which is preliminary data.</text>
</comment>
<dbReference type="GO" id="GO:0004375">
    <property type="term" value="F:glycine dehydrogenase (decarboxylating) activity"/>
    <property type="evidence" value="ECO:0007669"/>
    <property type="project" value="UniProtKB-EC"/>
</dbReference>
<evidence type="ECO:0000256" key="4">
    <source>
        <dbReference type="ARBA" id="ARBA00049026"/>
    </source>
</evidence>
<keyword evidence="2" id="KW-0663">Pyridoxal phosphate</keyword>
<sequence>MADVRLRRYHAEVWNEPVITEMGRSGERGIRISGAGEEIREAVGDARSYIPSKMRRGRPPRLPELSQPHVLRHFLRLSRQTLGMAVNIDIGLGTCTMKYSPIVNEDLLRLPEFADLHPLQGEETVQGILEIVHRFAAFMKEISGMDEFTFQPGGGAHGIYTNACIIRKYHEVQGELGQRDEIITTLFSHPADAACPATAGFKIISLYPDGETGLPDIEALKAAVSERTAGAMITNPEDTGIFNPRIDEFVEIVHEAGGLCAYDQANSNALFGIARAREAGFDMCHFNIHKAFSSPHGCMGPACGAVGVREELAEYLPVPVVVFDGSGYRLDYDRRHSIGRARQFHGNLEAIVRAYAWVMSLGAEGLRKVSETSILNTNYLIRRMSGARGVSMAYPKQAVRLDQVRFSLQELKEDTGVGTDDVSRRVVDFGVQEYFTSHHPWVVPEPFLPEPCETYSKEDIDRWVAIIHRICEEAYADPEIAKTAPHSQTISKIDQEMLNDPARWAMTWRAYERKHGKGE</sequence>
<dbReference type="EC" id="1.4.4.2" evidence="1"/>
<dbReference type="InterPro" id="IPR015421">
    <property type="entry name" value="PyrdxlP-dep_Trfase_major"/>
</dbReference>
<dbReference type="InterPro" id="IPR015422">
    <property type="entry name" value="PyrdxlP-dep_Trfase_small"/>
</dbReference>
<dbReference type="GO" id="GO:0016594">
    <property type="term" value="F:glycine binding"/>
    <property type="evidence" value="ECO:0007669"/>
    <property type="project" value="TreeGrafter"/>
</dbReference>
<dbReference type="AlphaFoldDB" id="A0A0M0BPJ6"/>
<dbReference type="Pfam" id="PF00266">
    <property type="entry name" value="Aminotran_5"/>
    <property type="match status" value="1"/>
</dbReference>
<evidence type="ECO:0000256" key="1">
    <source>
        <dbReference type="ARBA" id="ARBA00012134"/>
    </source>
</evidence>